<dbReference type="EMBL" id="SKBQ01000012">
    <property type="protein sequence ID" value="TPX17715.1"/>
    <property type="molecule type" value="Genomic_DNA"/>
</dbReference>
<gene>
    <name evidence="4" type="ORF">E0L32_002816</name>
</gene>
<evidence type="ECO:0000256" key="1">
    <source>
        <dbReference type="ARBA" id="ARBA00008324"/>
    </source>
</evidence>
<dbReference type="RefSeq" id="XP_030999426.1">
    <property type="nucleotide sequence ID" value="XM_031137047.1"/>
</dbReference>
<dbReference type="InParanoid" id="A0A507B3M9"/>
<dbReference type="InterPro" id="IPR006683">
    <property type="entry name" value="Thioestr_dom"/>
</dbReference>
<organism evidence="4 5">
    <name type="scientific">Thyridium curvatum</name>
    <dbReference type="NCBI Taxonomy" id="1093900"/>
    <lineage>
        <taxon>Eukaryota</taxon>
        <taxon>Fungi</taxon>
        <taxon>Dikarya</taxon>
        <taxon>Ascomycota</taxon>
        <taxon>Pezizomycotina</taxon>
        <taxon>Sordariomycetes</taxon>
        <taxon>Sordariomycetidae</taxon>
        <taxon>Thyridiales</taxon>
        <taxon>Thyridiaceae</taxon>
        <taxon>Thyridium</taxon>
    </lineage>
</organism>
<dbReference type="Proteomes" id="UP000319257">
    <property type="component" value="Unassembled WGS sequence"/>
</dbReference>
<keyword evidence="5" id="KW-1185">Reference proteome</keyword>
<dbReference type="PANTHER" id="PTHR21660:SF11">
    <property type="entry name" value="FAMILY PROTEIN, PUTATIVE (AFU_ORTHOLOGUE AFUA_4G04355)-RELATED"/>
    <property type="match status" value="1"/>
</dbReference>
<evidence type="ECO:0000256" key="2">
    <source>
        <dbReference type="ARBA" id="ARBA00022801"/>
    </source>
</evidence>
<dbReference type="PANTHER" id="PTHR21660">
    <property type="entry name" value="THIOESTERASE SUPERFAMILY MEMBER-RELATED"/>
    <property type="match status" value="1"/>
</dbReference>
<evidence type="ECO:0000313" key="5">
    <source>
        <dbReference type="Proteomes" id="UP000319257"/>
    </source>
</evidence>
<dbReference type="GeneID" id="41970263"/>
<reference evidence="4 5" key="1">
    <citation type="submission" date="2019-06" db="EMBL/GenBank/DDBJ databases">
        <title>Draft genome sequence of the filamentous fungus Phialemoniopsis curvata isolated from diesel fuel.</title>
        <authorList>
            <person name="Varaljay V.A."/>
            <person name="Lyon W.J."/>
            <person name="Crouch A.L."/>
            <person name="Drake C.E."/>
            <person name="Hollomon J.M."/>
            <person name="Nadeau L.J."/>
            <person name="Nunn H.S."/>
            <person name="Stevenson B.S."/>
            <person name="Bojanowski C.L."/>
            <person name="Crookes-Goodson W.J."/>
        </authorList>
    </citation>
    <scope>NUCLEOTIDE SEQUENCE [LARGE SCALE GENOMIC DNA]</scope>
    <source>
        <strain evidence="4 5">D216</strain>
    </source>
</reference>
<proteinExistence type="inferred from homology"/>
<accession>A0A507B3M9</accession>
<sequence length="161" mass="17171">MTHDPAAPPASPPSPELAHVQKHWDAIRPNSPVYGFFFGDIKLVSATKDQGRVIAHLPLGPQHINSKKILHGSVSATLVDWAGGMAIAATGLERTGVSVDIHVSYVSAAREGDTLEIETWVSKVGRSLAYTNVEIRKLGGAGQQDKKTVVATGSHTKYLNV</sequence>
<dbReference type="OrthoDB" id="46529at2759"/>
<dbReference type="InterPro" id="IPR039298">
    <property type="entry name" value="ACOT13"/>
</dbReference>
<dbReference type="Pfam" id="PF03061">
    <property type="entry name" value="4HBT"/>
    <property type="match status" value="1"/>
</dbReference>
<evidence type="ECO:0000313" key="4">
    <source>
        <dbReference type="EMBL" id="TPX17715.1"/>
    </source>
</evidence>
<dbReference type="STRING" id="1093900.A0A507B3M9"/>
<comment type="caution">
    <text evidence="4">The sequence shown here is derived from an EMBL/GenBank/DDBJ whole genome shotgun (WGS) entry which is preliminary data.</text>
</comment>
<comment type="similarity">
    <text evidence="1">Belongs to the thioesterase PaaI family.</text>
</comment>
<feature type="domain" description="Thioesterase" evidence="3">
    <location>
        <begin position="69"/>
        <end position="140"/>
    </location>
</feature>
<dbReference type="GO" id="GO:0047617">
    <property type="term" value="F:fatty acyl-CoA hydrolase activity"/>
    <property type="evidence" value="ECO:0007669"/>
    <property type="project" value="InterPro"/>
</dbReference>
<dbReference type="Gene3D" id="3.10.129.10">
    <property type="entry name" value="Hotdog Thioesterase"/>
    <property type="match status" value="1"/>
</dbReference>
<dbReference type="CDD" id="cd03443">
    <property type="entry name" value="PaaI_thioesterase"/>
    <property type="match status" value="1"/>
</dbReference>
<evidence type="ECO:0000259" key="3">
    <source>
        <dbReference type="Pfam" id="PF03061"/>
    </source>
</evidence>
<name>A0A507B3M9_9PEZI</name>
<dbReference type="SUPFAM" id="SSF54637">
    <property type="entry name" value="Thioesterase/thiol ester dehydrase-isomerase"/>
    <property type="match status" value="1"/>
</dbReference>
<dbReference type="AlphaFoldDB" id="A0A507B3M9"/>
<dbReference type="InterPro" id="IPR003736">
    <property type="entry name" value="PAAI_dom"/>
</dbReference>
<protein>
    <recommendedName>
        <fullName evidence="3">Thioesterase domain-containing protein</fullName>
    </recommendedName>
</protein>
<dbReference type="InterPro" id="IPR029069">
    <property type="entry name" value="HotDog_dom_sf"/>
</dbReference>
<dbReference type="FunFam" id="3.10.129.10:FF:000033">
    <property type="entry name" value="acyl-coenzyme A thioesterase 13"/>
    <property type="match status" value="1"/>
</dbReference>
<dbReference type="NCBIfam" id="TIGR00369">
    <property type="entry name" value="unchar_dom_1"/>
    <property type="match status" value="1"/>
</dbReference>
<keyword evidence="2" id="KW-0378">Hydrolase</keyword>